<dbReference type="Proteomes" id="UP000261640">
    <property type="component" value="Unplaced"/>
</dbReference>
<protein>
    <submittedName>
        <fullName evidence="1">Uncharacterized protein</fullName>
    </submittedName>
</protein>
<accession>A0A7N8XWB1</accession>
<proteinExistence type="predicted"/>
<organism evidence="1 2">
    <name type="scientific">Mastacembelus armatus</name>
    <name type="common">zig-zag eel</name>
    <dbReference type="NCBI Taxonomy" id="205130"/>
    <lineage>
        <taxon>Eukaryota</taxon>
        <taxon>Metazoa</taxon>
        <taxon>Chordata</taxon>
        <taxon>Craniata</taxon>
        <taxon>Vertebrata</taxon>
        <taxon>Euteleostomi</taxon>
        <taxon>Actinopterygii</taxon>
        <taxon>Neopterygii</taxon>
        <taxon>Teleostei</taxon>
        <taxon>Neoteleostei</taxon>
        <taxon>Acanthomorphata</taxon>
        <taxon>Anabantaria</taxon>
        <taxon>Synbranchiformes</taxon>
        <taxon>Mastacembelidae</taxon>
        <taxon>Mastacembelus</taxon>
    </lineage>
</organism>
<dbReference type="InParanoid" id="A0A7N8XWB1"/>
<reference evidence="1" key="2">
    <citation type="submission" date="2025-09" db="UniProtKB">
        <authorList>
            <consortium name="Ensembl"/>
        </authorList>
    </citation>
    <scope>IDENTIFICATION</scope>
</reference>
<dbReference type="GeneTree" id="ENSGT00980000200525"/>
<evidence type="ECO:0000313" key="2">
    <source>
        <dbReference type="Proteomes" id="UP000261640"/>
    </source>
</evidence>
<dbReference type="AlphaFoldDB" id="A0A7N8XWB1"/>
<name>A0A7N8XWB1_9TELE</name>
<evidence type="ECO:0000313" key="1">
    <source>
        <dbReference type="Ensembl" id="ENSMAMP00000055721.1"/>
    </source>
</evidence>
<dbReference type="Ensembl" id="ENSMAMT00000052787.1">
    <property type="protein sequence ID" value="ENSMAMP00000055721.1"/>
    <property type="gene ID" value="ENSMAMG00000025144.1"/>
</dbReference>
<keyword evidence="2" id="KW-1185">Reference proteome</keyword>
<reference evidence="1" key="1">
    <citation type="submission" date="2025-08" db="UniProtKB">
        <authorList>
            <consortium name="Ensembl"/>
        </authorList>
    </citation>
    <scope>IDENTIFICATION</scope>
</reference>
<sequence>MPKRRALARAIRRLAKALKFFSSSEITLLTVLMGMTGPASCVAIFMLSPFLGAEAFLGNRISLERDSVDLLRRRGSTAMPMVRAVFLWMPAACREDSSRVKPRPARTLVWYLIVGHLTCGLSGPFSPADLSGWLVEPGADSFLPVFVEVRVQDHSIPAGGHGCLLPCKHNNRTISMEVTAHWIVGYETTSQWSCRCAIKEYLQEHSPPYMKKPKKT</sequence>